<gene>
    <name evidence="2" type="ORF">HXK23_05305</name>
</gene>
<dbReference type="AlphaFoldDB" id="A0A930YTE7"/>
<evidence type="ECO:0000313" key="2">
    <source>
        <dbReference type="EMBL" id="MBF4809617.1"/>
    </source>
</evidence>
<evidence type="ECO:0000313" key="3">
    <source>
        <dbReference type="Proteomes" id="UP000772566"/>
    </source>
</evidence>
<proteinExistence type="predicted"/>
<feature type="region of interest" description="Disordered" evidence="1">
    <location>
        <begin position="1"/>
        <end position="43"/>
    </location>
</feature>
<reference evidence="2" key="1">
    <citation type="submission" date="2020-04" db="EMBL/GenBank/DDBJ databases">
        <title>Deep metagenomics examines the oral microbiome during advanced dental caries in children, revealing novel taxa and co-occurrences with host molecules.</title>
        <authorList>
            <person name="Baker J.L."/>
            <person name="Morton J.T."/>
            <person name="Dinis M."/>
            <person name="Alvarez R."/>
            <person name="Tran N.C."/>
            <person name="Knight R."/>
            <person name="Edlund A."/>
        </authorList>
    </citation>
    <scope>NUCLEOTIDE SEQUENCE</scope>
    <source>
        <strain evidence="2">JCVI_22A_bin.2</strain>
    </source>
</reference>
<comment type="caution">
    <text evidence="2">The sequence shown here is derived from an EMBL/GenBank/DDBJ whole genome shotgun (WGS) entry which is preliminary data.</text>
</comment>
<dbReference type="Proteomes" id="UP000772566">
    <property type="component" value="Unassembled WGS sequence"/>
</dbReference>
<feature type="non-terminal residue" evidence="2">
    <location>
        <position position="253"/>
    </location>
</feature>
<organism evidence="2 3">
    <name type="scientific">Lancefieldella parvula</name>
    <dbReference type="NCBI Taxonomy" id="1382"/>
    <lineage>
        <taxon>Bacteria</taxon>
        <taxon>Bacillati</taxon>
        <taxon>Actinomycetota</taxon>
        <taxon>Coriobacteriia</taxon>
        <taxon>Coriobacteriales</taxon>
        <taxon>Atopobiaceae</taxon>
        <taxon>Lancefieldella</taxon>
    </lineage>
</organism>
<name>A0A930YTE7_9ACTN</name>
<protein>
    <submittedName>
        <fullName evidence="2">Pyridine nucleotide-disulfide oxidoreductase</fullName>
    </submittedName>
</protein>
<accession>A0A930YTE7</accession>
<dbReference type="EMBL" id="JABZGT010000347">
    <property type="protein sequence ID" value="MBF4809617.1"/>
    <property type="molecule type" value="Genomic_DNA"/>
</dbReference>
<feature type="compositionally biased region" description="Basic and acidic residues" evidence="1">
    <location>
        <begin position="1"/>
        <end position="12"/>
    </location>
</feature>
<evidence type="ECO:0000256" key="1">
    <source>
        <dbReference type="SAM" id="MobiDB-lite"/>
    </source>
</evidence>
<sequence>MAEEVPARKTPKDGNAMRGSLTDEEIARRNVLPTTNPAGGPIGILAQNQITENDEVVHYKTVDPNEPGPASSEQFKPLVRDEVQKITSRLGHKIVKDDPEYWGIAAIMTEEEAAVTKHMKVRQPATLEELCKRTGKTAEELQPILDTLSVKDMIEYNWENKSKQKQYVLPMFVPGSAEFTVMNESQLEEHPEMASLFERMTYLPLKNVTKLVPEGGAGVGMHVIPVERSIEQVNHTVTVEHISHWLKKYDRYA</sequence>